<dbReference type="CDD" id="cd16448">
    <property type="entry name" value="RING-H2"/>
    <property type="match status" value="1"/>
</dbReference>
<feature type="region of interest" description="Disordered" evidence="2">
    <location>
        <begin position="282"/>
        <end position="311"/>
    </location>
</feature>
<evidence type="ECO:0000256" key="2">
    <source>
        <dbReference type="SAM" id="MobiDB-lite"/>
    </source>
</evidence>
<dbReference type="PROSITE" id="PS50089">
    <property type="entry name" value="ZF_RING_2"/>
    <property type="match status" value="1"/>
</dbReference>
<accession>A0ABU6XDU9</accession>
<dbReference type="PANTHER" id="PTHR12616:SF8">
    <property type="entry name" value="VACUOLAR PROTEIN SORTING-ASSOCIATED PROTEIN 8 HOMOLOG"/>
    <property type="match status" value="1"/>
</dbReference>
<dbReference type="PANTHER" id="PTHR12616">
    <property type="entry name" value="VACUOLAR PROTEIN SORTING VPS41"/>
    <property type="match status" value="1"/>
</dbReference>
<dbReference type="EMBL" id="JASCZI010211709">
    <property type="protein sequence ID" value="MED6196097.1"/>
    <property type="molecule type" value="Genomic_DNA"/>
</dbReference>
<proteinExistence type="predicted"/>
<keyword evidence="1" id="KW-0479">Metal-binding</keyword>
<evidence type="ECO:0000259" key="3">
    <source>
        <dbReference type="PROSITE" id="PS50089"/>
    </source>
</evidence>
<dbReference type="Proteomes" id="UP001341840">
    <property type="component" value="Unassembled WGS sequence"/>
</dbReference>
<evidence type="ECO:0000256" key="1">
    <source>
        <dbReference type="PROSITE-ProRule" id="PRU00175"/>
    </source>
</evidence>
<dbReference type="InterPro" id="IPR045111">
    <property type="entry name" value="Vps41/Vps8"/>
</dbReference>
<dbReference type="SUPFAM" id="SSF57850">
    <property type="entry name" value="RING/U-box"/>
    <property type="match status" value="1"/>
</dbReference>
<gene>
    <name evidence="4" type="ORF">PIB30_044080</name>
</gene>
<keyword evidence="1" id="KW-0863">Zinc-finger</keyword>
<comment type="caution">
    <text evidence="4">The sequence shown here is derived from an EMBL/GenBank/DDBJ whole genome shotgun (WGS) entry which is preliminary data.</text>
</comment>
<protein>
    <recommendedName>
        <fullName evidence="3">RING-type domain-containing protein</fullName>
    </recommendedName>
</protein>
<sequence length="329" mass="37048">MDSDVKERPYERKNYFGILDGSENSQLDNESYKSKWKVSKSRNGHIMRKLLSQFIKEIVEGMIGFVHLPTIMSKLLSDNGSQEFGDFKFTILGMLGIYGFERRILDAAKSLIEDDTFYTMSLLKKGASHGYAPRTIVCCICNGLLTKNSTSSGIRIFNCGHASHLHCEGLEIESSRKGSSSGCPVCMPSQKPQQSRNKSAIVENGLISRFSTRRQSPHGSAIHPHESDLAENAYGHQQISRFEILNSLQKNERFIQIENLPQLRLAPPAVYHEKVNKVIDFQAGESSSSSSVEKQNRNNKQNRELRVKGSSIRFPLKSSIFGKDKNNKR</sequence>
<name>A0ABU6XDU9_9FABA</name>
<organism evidence="4 5">
    <name type="scientific">Stylosanthes scabra</name>
    <dbReference type="NCBI Taxonomy" id="79078"/>
    <lineage>
        <taxon>Eukaryota</taxon>
        <taxon>Viridiplantae</taxon>
        <taxon>Streptophyta</taxon>
        <taxon>Embryophyta</taxon>
        <taxon>Tracheophyta</taxon>
        <taxon>Spermatophyta</taxon>
        <taxon>Magnoliopsida</taxon>
        <taxon>eudicotyledons</taxon>
        <taxon>Gunneridae</taxon>
        <taxon>Pentapetalae</taxon>
        <taxon>rosids</taxon>
        <taxon>fabids</taxon>
        <taxon>Fabales</taxon>
        <taxon>Fabaceae</taxon>
        <taxon>Papilionoideae</taxon>
        <taxon>50 kb inversion clade</taxon>
        <taxon>dalbergioids sensu lato</taxon>
        <taxon>Dalbergieae</taxon>
        <taxon>Pterocarpus clade</taxon>
        <taxon>Stylosanthes</taxon>
    </lineage>
</organism>
<keyword evidence="5" id="KW-1185">Reference proteome</keyword>
<feature type="domain" description="RING-type" evidence="3">
    <location>
        <begin position="138"/>
        <end position="186"/>
    </location>
</feature>
<evidence type="ECO:0000313" key="5">
    <source>
        <dbReference type="Proteomes" id="UP001341840"/>
    </source>
</evidence>
<evidence type="ECO:0000313" key="4">
    <source>
        <dbReference type="EMBL" id="MED6196097.1"/>
    </source>
</evidence>
<dbReference type="InterPro" id="IPR001841">
    <property type="entry name" value="Znf_RING"/>
</dbReference>
<reference evidence="4 5" key="1">
    <citation type="journal article" date="2023" name="Plants (Basel)">
        <title>Bridging the Gap: Combining Genomics and Transcriptomics Approaches to Understand Stylosanthes scabra, an Orphan Legume from the Brazilian Caatinga.</title>
        <authorList>
            <person name="Ferreira-Neto J.R.C."/>
            <person name="da Silva M.D."/>
            <person name="Binneck E."/>
            <person name="de Melo N.F."/>
            <person name="da Silva R.H."/>
            <person name="de Melo A.L.T.M."/>
            <person name="Pandolfi V."/>
            <person name="Bustamante F.O."/>
            <person name="Brasileiro-Vidal A.C."/>
            <person name="Benko-Iseppon A.M."/>
        </authorList>
    </citation>
    <scope>NUCLEOTIDE SEQUENCE [LARGE SCALE GENOMIC DNA]</scope>
    <source>
        <tissue evidence="4">Leaves</tissue>
    </source>
</reference>
<keyword evidence="1" id="KW-0862">Zinc</keyword>